<comment type="caution">
    <text evidence="2">The sequence shown here is derived from an EMBL/GenBank/DDBJ whole genome shotgun (WGS) entry which is preliminary data.</text>
</comment>
<organism evidence="2 3">
    <name type="scientific">Burkholderia metallica</name>
    <dbReference type="NCBI Taxonomy" id="488729"/>
    <lineage>
        <taxon>Bacteria</taxon>
        <taxon>Pseudomonadati</taxon>
        <taxon>Pseudomonadota</taxon>
        <taxon>Betaproteobacteria</taxon>
        <taxon>Burkholderiales</taxon>
        <taxon>Burkholderiaceae</taxon>
        <taxon>Burkholderia</taxon>
        <taxon>Burkholderia cepacia complex</taxon>
    </lineage>
</organism>
<keyword evidence="3" id="KW-1185">Reference proteome</keyword>
<evidence type="ECO:0000256" key="1">
    <source>
        <dbReference type="SAM" id="MobiDB-lite"/>
    </source>
</evidence>
<gene>
    <name evidence="2" type="ORF">QZM52_17630</name>
</gene>
<feature type="region of interest" description="Disordered" evidence="1">
    <location>
        <begin position="66"/>
        <end position="91"/>
    </location>
</feature>
<dbReference type="EMBL" id="JAUJSQ010000006">
    <property type="protein sequence ID" value="MDN7933108.1"/>
    <property type="molecule type" value="Genomic_DNA"/>
</dbReference>
<name>A0ABT8PF64_9BURK</name>
<reference evidence="2" key="1">
    <citation type="submission" date="2023-07" db="EMBL/GenBank/DDBJ databases">
        <title>A collection of bacterial strains from the Burkholderia cepacia Research Laboratory and Repository.</title>
        <authorList>
            <person name="Lipuma J."/>
            <person name="Spilker T."/>
            <person name="Caverly L."/>
        </authorList>
    </citation>
    <scope>NUCLEOTIDE SEQUENCE</scope>
    <source>
        <strain evidence="2">AU42020</strain>
    </source>
</reference>
<sequence length="143" mass="15447">MQAPTGRRVFSPYLDNAVFSHARLLAAAPGSVVVTGLAGIAPRITRAPPSVRRAGSRNADEAVHVRHDEHRHALTRPGAPGGRRADGAAAKAPAVATHTSLVALFDPHMRANLHGPQTYWRLERDVTFASRPRATACRRRNRA</sequence>
<evidence type="ECO:0000313" key="3">
    <source>
        <dbReference type="Proteomes" id="UP001171606"/>
    </source>
</evidence>
<evidence type="ECO:0000313" key="2">
    <source>
        <dbReference type="EMBL" id="MDN7933108.1"/>
    </source>
</evidence>
<dbReference type="RefSeq" id="WP_301755875.1">
    <property type="nucleotide sequence ID" value="NZ_JAUJSQ010000006.1"/>
</dbReference>
<dbReference type="Proteomes" id="UP001171606">
    <property type="component" value="Unassembled WGS sequence"/>
</dbReference>
<protein>
    <submittedName>
        <fullName evidence="2">Uncharacterized protein</fullName>
    </submittedName>
</protein>
<proteinExistence type="predicted"/>
<accession>A0ABT8PF64</accession>